<dbReference type="RefSeq" id="WP_015443634.1">
    <property type="nucleotide sequence ID" value="NC_020520.1"/>
</dbReference>
<name>A0A6C7EC96_ILUCY</name>
<accession>A0A6C7EC96</accession>
<dbReference type="SUPFAM" id="SSF52540">
    <property type="entry name" value="P-loop containing nucleoside triphosphate hydrolases"/>
    <property type="match status" value="1"/>
</dbReference>
<dbReference type="Gene3D" id="3.40.50.300">
    <property type="entry name" value="P-loop containing nucleotide triphosphate hydrolases"/>
    <property type="match status" value="1"/>
</dbReference>
<evidence type="ECO:0000256" key="1">
    <source>
        <dbReference type="SAM" id="MobiDB-lite"/>
    </source>
</evidence>
<proteinExistence type="predicted"/>
<feature type="region of interest" description="Disordered" evidence="1">
    <location>
        <begin position="1"/>
        <end position="21"/>
    </location>
</feature>
<dbReference type="KEGG" id="aym:YM304_40730"/>
<dbReference type="EMBL" id="AP012057">
    <property type="protein sequence ID" value="BAN04387.1"/>
    <property type="molecule type" value="Genomic_DNA"/>
</dbReference>
<sequence length="649" mass="70375">MTDNDFPSAGHDVPATDNGEREVVPLSTVDDLTGSDRRNLLDGLEGIPATNRVGLIDASTDASTQTANVLIDESCDLALDTFVVSAQRLVDGSVLFHYGIISEVSGRIEGAEMTTDTARFAAATLPGQRFRRAEVTWIRTHPEKYLPPASGSPIWIAEDLHRRRALFVDKMDANEAIPIGLDMNNQPVFLPYSFLNGDRGAHASISGKSGVATKTSYALFLLYMLFETNNGVTARAGNPHDRALLFSVKGSDLCVIDKANNRFHADDEMGAEAMDQWEALIGTRNPAPFSDVGVFAPAQDAAPGAEAVAEISVRDRRDTHAYGWSPASFVTQGLLEFVFDDLESGQLSFIEQVVRLQLLRWAWPLAGDTQGRIVLANPDLQPGDPVPSTWESASRHWRTVKRDGLPAGDGLVVTSLDDIVEFVADRVLDSSAAFDPAWVGGVSQGTCQAFVRRLWKSTPRLRRLIRAGLTEVELEQQVSVIDVHVLHTDAQRFVVAAVLARVWSQHENSTAPGRTFVVLDELNKYAPRNSSSPIKSLLVDVAARGRSLGVILIGAQQNPSGVDRDITNNAALEVVGQIKASEASELGFLPPTMRARAQIIAPGTMITNQPLLPAPVPIRFPYPPYATRYAEVLGGADDAERAESLLDGM</sequence>
<dbReference type="AlphaFoldDB" id="A0A6C7EC96"/>
<gene>
    <name evidence="2" type="ORF">YM304_40730</name>
</gene>
<evidence type="ECO:0008006" key="4">
    <source>
        <dbReference type="Google" id="ProtNLM"/>
    </source>
</evidence>
<dbReference type="InterPro" id="IPR027417">
    <property type="entry name" value="P-loop_NTPase"/>
</dbReference>
<evidence type="ECO:0000313" key="2">
    <source>
        <dbReference type="EMBL" id="BAN04387.1"/>
    </source>
</evidence>
<dbReference type="PANTHER" id="PTHR30121:SF6">
    <property type="entry name" value="SLR6007 PROTEIN"/>
    <property type="match status" value="1"/>
</dbReference>
<dbReference type="Proteomes" id="UP000011863">
    <property type="component" value="Chromosome"/>
</dbReference>
<protein>
    <recommendedName>
        <fullName evidence="4">ATP-binding protein</fullName>
    </recommendedName>
</protein>
<reference evidence="2 3" key="1">
    <citation type="journal article" date="2013" name="Int. J. Syst. Evol. Microbiol.">
        <title>Ilumatobacter nonamiense sp. nov. and Ilumatobacter coccineum sp. nov., isolated from seashore sand.</title>
        <authorList>
            <person name="Matsumoto A."/>
            <person name="Kasai H."/>
            <person name="Matsuo Y."/>
            <person name="Shizuri Y."/>
            <person name="Ichikawa N."/>
            <person name="Fujita N."/>
            <person name="Omura S."/>
            <person name="Takahashi Y."/>
        </authorList>
    </citation>
    <scope>NUCLEOTIDE SEQUENCE [LARGE SCALE GENOMIC DNA]</scope>
    <source>
        <strain evidence="3">NBRC 103263 / KCTC 29153 / YM16-304</strain>
    </source>
</reference>
<evidence type="ECO:0000313" key="3">
    <source>
        <dbReference type="Proteomes" id="UP000011863"/>
    </source>
</evidence>
<organism evidence="2 3">
    <name type="scientific">Ilumatobacter coccineus (strain NBRC 103263 / KCTC 29153 / YM16-304)</name>
    <dbReference type="NCBI Taxonomy" id="1313172"/>
    <lineage>
        <taxon>Bacteria</taxon>
        <taxon>Bacillati</taxon>
        <taxon>Actinomycetota</taxon>
        <taxon>Acidimicrobiia</taxon>
        <taxon>Acidimicrobiales</taxon>
        <taxon>Ilumatobacteraceae</taxon>
        <taxon>Ilumatobacter</taxon>
    </lineage>
</organism>
<dbReference type="OrthoDB" id="5240402at2"/>
<dbReference type="PANTHER" id="PTHR30121">
    <property type="entry name" value="UNCHARACTERIZED PROTEIN YJGR-RELATED"/>
    <property type="match status" value="1"/>
</dbReference>
<keyword evidence="3" id="KW-1185">Reference proteome</keyword>
<dbReference type="InterPro" id="IPR051162">
    <property type="entry name" value="T4SS_component"/>
</dbReference>